<reference evidence="5" key="1">
    <citation type="journal article" date="2006" name="PLoS Biol.">
        <title>Macronuclear genome sequence of the ciliate Tetrahymena thermophila, a model eukaryote.</title>
        <authorList>
            <person name="Eisen J.A."/>
            <person name="Coyne R.S."/>
            <person name="Wu M."/>
            <person name="Wu D."/>
            <person name="Thiagarajan M."/>
            <person name="Wortman J.R."/>
            <person name="Badger J.H."/>
            <person name="Ren Q."/>
            <person name="Amedeo P."/>
            <person name="Jones K.M."/>
            <person name="Tallon L.J."/>
            <person name="Delcher A.L."/>
            <person name="Salzberg S.L."/>
            <person name="Silva J.C."/>
            <person name="Haas B.J."/>
            <person name="Majoros W.H."/>
            <person name="Farzad M."/>
            <person name="Carlton J.M."/>
            <person name="Smith R.K. Jr."/>
            <person name="Garg J."/>
            <person name="Pearlman R.E."/>
            <person name="Karrer K.M."/>
            <person name="Sun L."/>
            <person name="Manning G."/>
            <person name="Elde N.C."/>
            <person name="Turkewitz A.P."/>
            <person name="Asai D.J."/>
            <person name="Wilkes D.E."/>
            <person name="Wang Y."/>
            <person name="Cai H."/>
            <person name="Collins K."/>
            <person name="Stewart B.A."/>
            <person name="Lee S.R."/>
            <person name="Wilamowska K."/>
            <person name="Weinberg Z."/>
            <person name="Ruzzo W.L."/>
            <person name="Wloga D."/>
            <person name="Gaertig J."/>
            <person name="Frankel J."/>
            <person name="Tsao C.-C."/>
            <person name="Gorovsky M.A."/>
            <person name="Keeling P.J."/>
            <person name="Waller R.F."/>
            <person name="Patron N.J."/>
            <person name="Cherry J.M."/>
            <person name="Stover N.A."/>
            <person name="Krieger C.J."/>
            <person name="del Toro C."/>
            <person name="Ryder H.F."/>
            <person name="Williamson S.C."/>
            <person name="Barbeau R.A."/>
            <person name="Hamilton E.P."/>
            <person name="Orias E."/>
        </authorList>
    </citation>
    <scope>NUCLEOTIDE SEQUENCE [LARGE SCALE GENOMIC DNA]</scope>
    <source>
        <strain evidence="5">SB210</strain>
    </source>
</reference>
<dbReference type="OrthoDB" id="312624at2759"/>
<dbReference type="Gene3D" id="3.60.20.10">
    <property type="entry name" value="Glutamine Phosphoribosylpyrophosphate, subunit 1, domain 1"/>
    <property type="match status" value="1"/>
</dbReference>
<dbReference type="EMBL" id="GG662699">
    <property type="protein sequence ID" value="EAR95944.2"/>
    <property type="molecule type" value="Genomic_DNA"/>
</dbReference>
<name>I7LUS3_TETTS</name>
<dbReference type="MEROPS" id="S45.003"/>
<dbReference type="Gene3D" id="1.10.1400.10">
    <property type="match status" value="1"/>
</dbReference>
<dbReference type="InterPro" id="IPR029055">
    <property type="entry name" value="Ntn_hydrolases_N"/>
</dbReference>
<dbReference type="PIRSF" id="PIRSF001227">
    <property type="entry name" value="Pen_acylase"/>
    <property type="match status" value="1"/>
</dbReference>
<dbReference type="InterPro" id="IPR014395">
    <property type="entry name" value="Pen/GL7ACA/AHL_acylase"/>
</dbReference>
<dbReference type="Proteomes" id="UP000009168">
    <property type="component" value="Unassembled WGS sequence"/>
</dbReference>
<evidence type="ECO:0000313" key="4">
    <source>
        <dbReference type="EMBL" id="EAR95944.2"/>
    </source>
</evidence>
<comment type="similarity">
    <text evidence="1">Belongs to the peptidase S45 family.</text>
</comment>
<evidence type="ECO:0000256" key="3">
    <source>
        <dbReference type="ARBA" id="ARBA00023145"/>
    </source>
</evidence>
<keyword evidence="2" id="KW-0378">Hydrolase</keyword>
<dbReference type="KEGG" id="tet:TTHERM_00125100"/>
<dbReference type="InParanoid" id="I7LUS3"/>
<keyword evidence="3" id="KW-0865">Zymogen</keyword>
<dbReference type="RefSeq" id="XP_001016189.2">
    <property type="nucleotide sequence ID" value="XM_001016189.2"/>
</dbReference>
<dbReference type="InterPro" id="IPR043147">
    <property type="entry name" value="Penicillin_amidase_A-knob"/>
</dbReference>
<dbReference type="InterPro" id="IPR043146">
    <property type="entry name" value="Penicillin_amidase_N_B-knob"/>
</dbReference>
<dbReference type="GO" id="GO:0017000">
    <property type="term" value="P:antibiotic biosynthetic process"/>
    <property type="evidence" value="ECO:0007669"/>
    <property type="project" value="InterPro"/>
</dbReference>
<dbReference type="PANTHER" id="PTHR34218">
    <property type="entry name" value="PEPTIDASE S45 PENICILLIN AMIDASE"/>
    <property type="match status" value="1"/>
</dbReference>
<dbReference type="InterPro" id="IPR002692">
    <property type="entry name" value="S45"/>
</dbReference>
<evidence type="ECO:0000313" key="5">
    <source>
        <dbReference type="Proteomes" id="UP000009168"/>
    </source>
</evidence>
<dbReference type="GO" id="GO:0016811">
    <property type="term" value="F:hydrolase activity, acting on carbon-nitrogen (but not peptide) bonds, in linear amides"/>
    <property type="evidence" value="ECO:0007669"/>
    <property type="project" value="InterPro"/>
</dbReference>
<dbReference type="Gene3D" id="1.10.439.10">
    <property type="entry name" value="Penicillin Amidohydrolase, domain 1"/>
    <property type="match status" value="1"/>
</dbReference>
<dbReference type="Gene3D" id="2.30.120.10">
    <property type="match status" value="1"/>
</dbReference>
<gene>
    <name evidence="4" type="ORF">TTHERM_00125100</name>
</gene>
<dbReference type="CDD" id="cd03747">
    <property type="entry name" value="Ntn_PGA_like"/>
    <property type="match status" value="1"/>
</dbReference>
<dbReference type="eggNOG" id="ENOG502S0YK">
    <property type="taxonomic scope" value="Eukaryota"/>
</dbReference>
<sequence>MRLVKKLCTSLLLILAILIVGVYIWECRNYNGVVYHQHQKYGKVEISRDQYAIPHIKAKNIYGASFGQGYVHAQDRLFQIFLKTKLGRGEVSSLRGEAGLPYDIFFKTLGLQRIAEDIITKLEKEELDVIQAYCDGFNFYYHSLSVKPLEFVISGITFQDFTPADVIINERIMFLLLGYEYIWEPIRTNLANQFTEDVAIKMFAGNSESQFVEVTVVDDEDLKQENLYQKYINGKSFSKRANFTEQQKQAYLSTSIQNVLFELLSVPNGSNAWVIHGNHTKSGKPLLANDPHLSNSIPCTWIQNEMLIEDEGIVAIGSSISGIPLIQNGRTDYAAWGTTVLFADTSDLYKEEIKGNTYLVDGQWKEIKVIKENIKIKGKDEPHVLEVKYTHRGPIVSYKFDKFATNPLIDLGFSASLCWNGEIRKSTLVSSVLKLYRAKNHQQVLDGFGHIVGPVLSVVYATTDGNIGFYGYGRIPVHKNTIHSQFIKDGTTTEQDWVRFTTPKEQPQVHNPRKGFVVTANNKFATDNLKGFLSVNLISTPRAYRITQMIEEKIKKGLKFDIEDMKKMQADTVDSYGQDILPYLFKIFNSKAQTILSQQEYEKALRMINHLKDWDYRIDANSYQATIFLGWEYIFSKSLLHSFNTTSFDRYTLTMGPQFEHFYFNQIKKWSKEQNEKDFDQFWCKTEENKNQKYSCLYNLLIAFAQVEDYMTNEFGTSEVKEWEWGIIHKNNYPHTAFAKIPILRDIYNRQVESFGNRRTVAVSIQNWRGGTFESAYGANYRMVVDMDKQGKDYWIIDTGISESLFSPHYDDQFKIHKDFGYVNMERGFELFRQNKKYYQTLEYLAPAQNSNKQNNSEL</sequence>
<keyword evidence="5" id="KW-1185">Reference proteome</keyword>
<evidence type="ECO:0000256" key="1">
    <source>
        <dbReference type="ARBA" id="ARBA00006586"/>
    </source>
</evidence>
<dbReference type="Pfam" id="PF01804">
    <property type="entry name" value="Penicil_amidase"/>
    <property type="match status" value="1"/>
</dbReference>
<accession>I7LUS3</accession>
<dbReference type="SUPFAM" id="SSF56235">
    <property type="entry name" value="N-terminal nucleophile aminohydrolases (Ntn hydrolases)"/>
    <property type="match status" value="1"/>
</dbReference>
<organism evidence="4 5">
    <name type="scientific">Tetrahymena thermophila (strain SB210)</name>
    <dbReference type="NCBI Taxonomy" id="312017"/>
    <lineage>
        <taxon>Eukaryota</taxon>
        <taxon>Sar</taxon>
        <taxon>Alveolata</taxon>
        <taxon>Ciliophora</taxon>
        <taxon>Intramacronucleata</taxon>
        <taxon>Oligohymenophorea</taxon>
        <taxon>Hymenostomatida</taxon>
        <taxon>Tetrahymenina</taxon>
        <taxon>Tetrahymenidae</taxon>
        <taxon>Tetrahymena</taxon>
    </lineage>
</organism>
<proteinExistence type="inferred from homology"/>
<dbReference type="InterPro" id="IPR023343">
    <property type="entry name" value="Penicillin_amidase_dom1"/>
</dbReference>
<dbReference type="AlphaFoldDB" id="I7LUS3"/>
<evidence type="ECO:0000256" key="2">
    <source>
        <dbReference type="ARBA" id="ARBA00022801"/>
    </source>
</evidence>
<dbReference type="PANTHER" id="PTHR34218:SF4">
    <property type="entry name" value="ACYL-HOMOSERINE LACTONE ACYLASE QUIP"/>
    <property type="match status" value="1"/>
</dbReference>
<dbReference type="GeneID" id="7840792"/>
<protein>
    <submittedName>
        <fullName evidence="4">Peptidase S45 penicillin amidase</fullName>
    </submittedName>
</protein>